<proteinExistence type="predicted"/>
<gene>
    <name evidence="1" type="ORF">CEXT_538171</name>
</gene>
<dbReference type="Proteomes" id="UP001054945">
    <property type="component" value="Unassembled WGS sequence"/>
</dbReference>
<sequence>MRTIFIQPQWPITMQIVLQFPSCTALSPNTIESKEYCVTHFIFSRTISFLLENPSFEGNQVIHFNLSTPPPYFPERIFNSADSLNSFFSLSKNRIQFSRLNRLHE</sequence>
<organism evidence="1 2">
    <name type="scientific">Caerostris extrusa</name>
    <name type="common">Bark spider</name>
    <name type="synonym">Caerostris bankana</name>
    <dbReference type="NCBI Taxonomy" id="172846"/>
    <lineage>
        <taxon>Eukaryota</taxon>
        <taxon>Metazoa</taxon>
        <taxon>Ecdysozoa</taxon>
        <taxon>Arthropoda</taxon>
        <taxon>Chelicerata</taxon>
        <taxon>Arachnida</taxon>
        <taxon>Araneae</taxon>
        <taxon>Araneomorphae</taxon>
        <taxon>Entelegynae</taxon>
        <taxon>Araneoidea</taxon>
        <taxon>Araneidae</taxon>
        <taxon>Caerostris</taxon>
    </lineage>
</organism>
<evidence type="ECO:0000313" key="1">
    <source>
        <dbReference type="EMBL" id="GIY19582.1"/>
    </source>
</evidence>
<protein>
    <submittedName>
        <fullName evidence="1">Uncharacterized protein</fullName>
    </submittedName>
</protein>
<keyword evidence="2" id="KW-1185">Reference proteome</keyword>
<accession>A0AAV4RE10</accession>
<comment type="caution">
    <text evidence="1">The sequence shown here is derived from an EMBL/GenBank/DDBJ whole genome shotgun (WGS) entry which is preliminary data.</text>
</comment>
<dbReference type="AlphaFoldDB" id="A0AAV4RE10"/>
<name>A0AAV4RE10_CAEEX</name>
<dbReference type="EMBL" id="BPLR01007776">
    <property type="protein sequence ID" value="GIY19582.1"/>
    <property type="molecule type" value="Genomic_DNA"/>
</dbReference>
<evidence type="ECO:0000313" key="2">
    <source>
        <dbReference type="Proteomes" id="UP001054945"/>
    </source>
</evidence>
<reference evidence="1 2" key="1">
    <citation type="submission" date="2021-06" db="EMBL/GenBank/DDBJ databases">
        <title>Caerostris extrusa draft genome.</title>
        <authorList>
            <person name="Kono N."/>
            <person name="Arakawa K."/>
        </authorList>
    </citation>
    <scope>NUCLEOTIDE SEQUENCE [LARGE SCALE GENOMIC DNA]</scope>
</reference>